<comment type="similarity">
    <text evidence="1">Belongs to the asp23 family.</text>
</comment>
<proteinExistence type="inferred from homology"/>
<evidence type="ECO:0000313" key="3">
    <source>
        <dbReference type="EMBL" id="CCH29216.1"/>
    </source>
</evidence>
<evidence type="ECO:0000256" key="1">
    <source>
        <dbReference type="ARBA" id="ARBA00005721"/>
    </source>
</evidence>
<name>K0JTH1_SACES</name>
<protein>
    <recommendedName>
        <fullName evidence="5">Asp23/Gls24 family envelope stress response protein</fullName>
    </recommendedName>
</protein>
<keyword evidence="4" id="KW-1185">Reference proteome</keyword>
<evidence type="ECO:0008006" key="5">
    <source>
        <dbReference type="Google" id="ProtNLM"/>
    </source>
</evidence>
<dbReference type="InterPro" id="IPR005531">
    <property type="entry name" value="Asp23"/>
</dbReference>
<reference evidence="3 4" key="1">
    <citation type="journal article" date="2012" name="BMC Genomics">
        <title>Complete genome sequence of Saccharothrix espanaensis DSM 44229T and comparison to the other completely sequenced Pseudonocardiaceae.</title>
        <authorList>
            <person name="Strobel T."/>
            <person name="Al-Dilaimi A."/>
            <person name="Blom J."/>
            <person name="Gessner A."/>
            <person name="Kalinowski J."/>
            <person name="Luzhetska M."/>
            <person name="Puhler A."/>
            <person name="Szczepanowski R."/>
            <person name="Bechthold A."/>
            <person name="Ruckert C."/>
        </authorList>
    </citation>
    <scope>NUCLEOTIDE SEQUENCE [LARGE SCALE GENOMIC DNA]</scope>
    <source>
        <strain evidence="4">ATCC 51144 / DSM 44229 / JCM 9112 / NBRC 15066 / NRRL 15764</strain>
    </source>
</reference>
<evidence type="ECO:0000256" key="2">
    <source>
        <dbReference type="SAM" id="MobiDB-lite"/>
    </source>
</evidence>
<dbReference type="PATRIC" id="fig|1179773.3.peg.1904"/>
<feature type="compositionally biased region" description="Gly residues" evidence="2">
    <location>
        <begin position="10"/>
        <end position="39"/>
    </location>
</feature>
<dbReference type="HOGENOM" id="CLU_1427063_0_0_11"/>
<dbReference type="EMBL" id="HE804045">
    <property type="protein sequence ID" value="CCH29216.1"/>
    <property type="molecule type" value="Genomic_DNA"/>
</dbReference>
<sequence length="190" mass="19570">MSTPAAGVAGTSGSGNGGSVGGNSGGNSGGSGGSNGGGGRRIRMRIGTGRVRSETTRSRLRTGRIETYTVPLSPLFESARDGAADRLGQAVDDRGSLDIHPSVLRKIAVRAVGSVPEASSGSTVKVRESGENVVDVVVRLALHYPSPVRQAAAEVRRSVADEVERLTGYHVRDVDVTVSALRPPVRSRVG</sequence>
<accession>K0JTH1</accession>
<dbReference type="Proteomes" id="UP000006281">
    <property type="component" value="Chromosome"/>
</dbReference>
<dbReference type="Pfam" id="PF03780">
    <property type="entry name" value="Asp23"/>
    <property type="match status" value="1"/>
</dbReference>
<dbReference type="eggNOG" id="COG1302">
    <property type="taxonomic scope" value="Bacteria"/>
</dbReference>
<gene>
    <name evidence="3" type="ordered locus">BN6_18960</name>
</gene>
<dbReference type="STRING" id="1179773.BN6_18960"/>
<organism evidence="3 4">
    <name type="scientific">Saccharothrix espanaensis (strain ATCC 51144 / DSM 44229 / JCM 9112 / NBRC 15066 / NRRL 15764)</name>
    <dbReference type="NCBI Taxonomy" id="1179773"/>
    <lineage>
        <taxon>Bacteria</taxon>
        <taxon>Bacillati</taxon>
        <taxon>Actinomycetota</taxon>
        <taxon>Actinomycetes</taxon>
        <taxon>Pseudonocardiales</taxon>
        <taxon>Pseudonocardiaceae</taxon>
        <taxon>Saccharothrix</taxon>
    </lineage>
</organism>
<dbReference type="AlphaFoldDB" id="K0JTH1"/>
<feature type="region of interest" description="Disordered" evidence="2">
    <location>
        <begin position="1"/>
        <end position="58"/>
    </location>
</feature>
<evidence type="ECO:0000313" key="4">
    <source>
        <dbReference type="Proteomes" id="UP000006281"/>
    </source>
</evidence>
<dbReference type="KEGG" id="sesp:BN6_18960"/>